<evidence type="ECO:0000256" key="2">
    <source>
        <dbReference type="ARBA" id="ARBA00005426"/>
    </source>
</evidence>
<evidence type="ECO:0000256" key="1">
    <source>
        <dbReference type="ARBA" id="ARBA00005046"/>
    </source>
</evidence>
<proteinExistence type="inferred from homology"/>
<dbReference type="GO" id="GO:0030366">
    <property type="term" value="F:molybdopterin synthase activity"/>
    <property type="evidence" value="ECO:0007669"/>
    <property type="project" value="UniProtKB-EC"/>
</dbReference>
<dbReference type="AlphaFoldDB" id="A0A498CDG1"/>
<protein>
    <recommendedName>
        <fullName evidence="4">Molybdopterin synthase catalytic subunit</fullName>
        <ecNumber evidence="3">2.8.1.12</ecNumber>
    </recommendedName>
    <alternativeName>
        <fullName evidence="9">MPT synthase subunit 2</fullName>
    </alternativeName>
    <alternativeName>
        <fullName evidence="7">Molybdenum cofactor biosynthesis protein E</fullName>
    </alternativeName>
    <alternativeName>
        <fullName evidence="8">Molybdopterin-converting factor large subunit</fullName>
    </alternativeName>
    <alternativeName>
        <fullName evidence="10">Molybdopterin-converting factor subunit 2</fullName>
    </alternativeName>
</protein>
<dbReference type="RefSeq" id="WP_121440976.1">
    <property type="nucleotide sequence ID" value="NZ_RCDA01000001.1"/>
</dbReference>
<dbReference type="EC" id="2.8.1.12" evidence="3"/>
<comment type="catalytic activity">
    <reaction evidence="11">
        <text>2 [molybdopterin-synthase sulfur-carrier protein]-C-terminal-Gly-aminoethanethioate + cyclic pyranopterin phosphate + H2O = molybdopterin + 2 [molybdopterin-synthase sulfur-carrier protein]-C-terminal Gly-Gly + 2 H(+)</text>
        <dbReference type="Rhea" id="RHEA:26333"/>
        <dbReference type="Rhea" id="RHEA-COMP:12202"/>
        <dbReference type="Rhea" id="RHEA-COMP:19907"/>
        <dbReference type="ChEBI" id="CHEBI:15377"/>
        <dbReference type="ChEBI" id="CHEBI:15378"/>
        <dbReference type="ChEBI" id="CHEBI:58698"/>
        <dbReference type="ChEBI" id="CHEBI:59648"/>
        <dbReference type="ChEBI" id="CHEBI:90778"/>
        <dbReference type="ChEBI" id="CHEBI:232372"/>
        <dbReference type="EC" id="2.8.1.12"/>
    </reaction>
</comment>
<keyword evidence="13" id="KW-1185">Reference proteome</keyword>
<name>A0A498CDG1_9GAMM</name>
<comment type="pathway">
    <text evidence="1">Cofactor biosynthesis; molybdopterin biosynthesis.</text>
</comment>
<evidence type="ECO:0000256" key="8">
    <source>
        <dbReference type="ARBA" id="ARBA00030407"/>
    </source>
</evidence>
<dbReference type="Proteomes" id="UP000275461">
    <property type="component" value="Unassembled WGS sequence"/>
</dbReference>
<evidence type="ECO:0000256" key="6">
    <source>
        <dbReference type="ARBA" id="ARBA00026066"/>
    </source>
</evidence>
<dbReference type="CDD" id="cd00756">
    <property type="entry name" value="MoaE"/>
    <property type="match status" value="1"/>
</dbReference>
<evidence type="ECO:0000313" key="13">
    <source>
        <dbReference type="Proteomes" id="UP000275461"/>
    </source>
</evidence>
<evidence type="ECO:0000256" key="11">
    <source>
        <dbReference type="ARBA" id="ARBA00049878"/>
    </source>
</evidence>
<dbReference type="UniPathway" id="UPA00344"/>
<evidence type="ECO:0000256" key="10">
    <source>
        <dbReference type="ARBA" id="ARBA00032474"/>
    </source>
</evidence>
<comment type="similarity">
    <text evidence="2">Belongs to the MoaE family.</text>
</comment>
<evidence type="ECO:0000256" key="4">
    <source>
        <dbReference type="ARBA" id="ARBA00013858"/>
    </source>
</evidence>
<reference evidence="12 13" key="1">
    <citation type="submission" date="2018-10" db="EMBL/GenBank/DDBJ databases">
        <title>Genomic Encyclopedia of Type Strains, Phase IV (KMG-IV): sequencing the most valuable type-strain genomes for metagenomic binning, comparative biology and taxonomic classification.</title>
        <authorList>
            <person name="Goeker M."/>
        </authorList>
    </citation>
    <scope>NUCLEOTIDE SEQUENCE [LARGE SCALE GENOMIC DNA]</scope>
    <source>
        <strain evidence="12 13">DSM 12769</strain>
    </source>
</reference>
<comment type="subunit">
    <text evidence="6">Heterotetramer of 2 MoaD subunits and 2 MoaE subunits. Also stable as homodimer. The enzyme changes between these two forms during catalysis.</text>
</comment>
<dbReference type="GO" id="GO:0006777">
    <property type="term" value="P:Mo-molybdopterin cofactor biosynthetic process"/>
    <property type="evidence" value="ECO:0007669"/>
    <property type="project" value="UniProtKB-KW"/>
</dbReference>
<evidence type="ECO:0000256" key="9">
    <source>
        <dbReference type="ARBA" id="ARBA00030781"/>
    </source>
</evidence>
<keyword evidence="5" id="KW-0501">Molybdenum cofactor biosynthesis</keyword>
<evidence type="ECO:0000256" key="3">
    <source>
        <dbReference type="ARBA" id="ARBA00011950"/>
    </source>
</evidence>
<sequence>MERISDKPLALDALLEETANPESGALVVFSGTVRNHHEGRDVKAISYTVYKPLAERVLAEIEREALSRFPIQSCRIIHRIGELEVGEDSVLVVVRSAHRGDAFDAARFAIDTLKQRAPVWKNEVYQDGSSRYQDGVPLEGR</sequence>
<evidence type="ECO:0000256" key="7">
    <source>
        <dbReference type="ARBA" id="ARBA00029745"/>
    </source>
</evidence>
<accession>A0A498CDG1</accession>
<comment type="caution">
    <text evidence="12">The sequence shown here is derived from an EMBL/GenBank/DDBJ whole genome shotgun (WGS) entry which is preliminary data.</text>
</comment>
<dbReference type="EMBL" id="RCDA01000001">
    <property type="protein sequence ID" value="RLK50488.1"/>
    <property type="molecule type" value="Genomic_DNA"/>
</dbReference>
<dbReference type="InterPro" id="IPR003448">
    <property type="entry name" value="Mopterin_biosynth_MoaE"/>
</dbReference>
<evidence type="ECO:0000313" key="12">
    <source>
        <dbReference type="EMBL" id="RLK50488.1"/>
    </source>
</evidence>
<evidence type="ECO:0000256" key="5">
    <source>
        <dbReference type="ARBA" id="ARBA00023150"/>
    </source>
</evidence>
<dbReference type="InterPro" id="IPR036563">
    <property type="entry name" value="MoaE_sf"/>
</dbReference>
<dbReference type="Gene3D" id="3.90.1170.40">
    <property type="entry name" value="Molybdopterin biosynthesis MoaE subunit"/>
    <property type="match status" value="1"/>
</dbReference>
<gene>
    <name evidence="12" type="ORF">DFR31_0389</name>
</gene>
<organism evidence="12 13">
    <name type="scientific">Alkalispirillum mobile</name>
    <dbReference type="NCBI Taxonomy" id="85925"/>
    <lineage>
        <taxon>Bacteria</taxon>
        <taxon>Pseudomonadati</taxon>
        <taxon>Pseudomonadota</taxon>
        <taxon>Gammaproteobacteria</taxon>
        <taxon>Chromatiales</taxon>
        <taxon>Ectothiorhodospiraceae</taxon>
        <taxon>Alkalispirillum</taxon>
    </lineage>
</organism>
<dbReference type="OrthoDB" id="9803224at2"/>
<dbReference type="Pfam" id="PF02391">
    <property type="entry name" value="MoaE"/>
    <property type="match status" value="1"/>
</dbReference>
<dbReference type="PANTHER" id="PTHR23404">
    <property type="entry name" value="MOLYBDOPTERIN SYNTHASE RELATED"/>
    <property type="match status" value="1"/>
</dbReference>
<dbReference type="SUPFAM" id="SSF54690">
    <property type="entry name" value="Molybdopterin synthase subunit MoaE"/>
    <property type="match status" value="1"/>
</dbReference>